<feature type="transmembrane region" description="Helical" evidence="4">
    <location>
        <begin position="251"/>
        <end position="276"/>
    </location>
</feature>
<keyword evidence="3" id="KW-0520">NAD</keyword>
<reference evidence="5" key="1">
    <citation type="journal article" date="2022" name="Int. J. Mol. Sci.">
        <title>Draft Genome of Tanacetum Coccineum: Genomic Comparison of Closely Related Tanacetum-Family Plants.</title>
        <authorList>
            <person name="Yamashiro T."/>
            <person name="Shiraishi A."/>
            <person name="Nakayama K."/>
            <person name="Satake H."/>
        </authorList>
    </citation>
    <scope>NUCLEOTIDE SEQUENCE</scope>
</reference>
<protein>
    <submittedName>
        <fullName evidence="5">NADH-plastoquinone oxidoreductase subunit 7</fullName>
    </submittedName>
</protein>
<dbReference type="SUPFAM" id="SSF56762">
    <property type="entry name" value="HydB/Nqo4-like"/>
    <property type="match status" value="1"/>
</dbReference>
<dbReference type="InterPro" id="IPR029014">
    <property type="entry name" value="NiFe-Hase_large"/>
</dbReference>
<evidence type="ECO:0000313" key="5">
    <source>
        <dbReference type="EMBL" id="GJS66318.1"/>
    </source>
</evidence>
<organism evidence="5 6">
    <name type="scientific">Tanacetum coccineum</name>
    <dbReference type="NCBI Taxonomy" id="301880"/>
    <lineage>
        <taxon>Eukaryota</taxon>
        <taxon>Viridiplantae</taxon>
        <taxon>Streptophyta</taxon>
        <taxon>Embryophyta</taxon>
        <taxon>Tracheophyta</taxon>
        <taxon>Spermatophyta</taxon>
        <taxon>Magnoliopsida</taxon>
        <taxon>eudicotyledons</taxon>
        <taxon>Gunneridae</taxon>
        <taxon>Pentapetalae</taxon>
        <taxon>asterids</taxon>
        <taxon>campanulids</taxon>
        <taxon>Asterales</taxon>
        <taxon>Asteraceae</taxon>
        <taxon>Asteroideae</taxon>
        <taxon>Anthemideae</taxon>
        <taxon>Anthemidinae</taxon>
        <taxon>Tanacetum</taxon>
    </lineage>
</organism>
<dbReference type="EMBL" id="BQNB010009639">
    <property type="protein sequence ID" value="GJS66318.1"/>
    <property type="molecule type" value="Genomic_DNA"/>
</dbReference>
<dbReference type="Gene3D" id="1.10.645.10">
    <property type="entry name" value="Cytochrome-c3 Hydrogenase, chain B"/>
    <property type="match status" value="2"/>
</dbReference>
<keyword evidence="4" id="KW-0812">Transmembrane</keyword>
<keyword evidence="2" id="KW-1278">Translocase</keyword>
<name>A0ABQ4XN19_9ASTR</name>
<feature type="transmembrane region" description="Helical" evidence="4">
    <location>
        <begin position="217"/>
        <end position="239"/>
    </location>
</feature>
<reference evidence="5" key="2">
    <citation type="submission" date="2022-01" db="EMBL/GenBank/DDBJ databases">
        <authorList>
            <person name="Yamashiro T."/>
            <person name="Shiraishi A."/>
            <person name="Satake H."/>
            <person name="Nakayama K."/>
        </authorList>
    </citation>
    <scope>NUCLEOTIDE SEQUENCE</scope>
</reference>
<keyword evidence="6" id="KW-1185">Reference proteome</keyword>
<evidence type="ECO:0000256" key="2">
    <source>
        <dbReference type="ARBA" id="ARBA00022967"/>
    </source>
</evidence>
<keyword evidence="4" id="KW-0472">Membrane</keyword>
<dbReference type="PANTHER" id="PTHR11993:SF10">
    <property type="entry name" value="NADH DEHYDROGENASE [UBIQUINONE] IRON-SULFUR PROTEIN 2, MITOCHONDRIAL"/>
    <property type="match status" value="1"/>
</dbReference>
<comment type="similarity">
    <text evidence="1">Belongs to the complex I 49 kDa subunit family.</text>
</comment>
<evidence type="ECO:0000313" key="6">
    <source>
        <dbReference type="Proteomes" id="UP001151760"/>
    </source>
</evidence>
<gene>
    <name evidence="5" type="ORF">Tco_0680882</name>
</gene>
<feature type="transmembrane region" description="Helical" evidence="4">
    <location>
        <begin position="12"/>
        <end position="37"/>
    </location>
</feature>
<evidence type="ECO:0000256" key="1">
    <source>
        <dbReference type="ARBA" id="ARBA00005769"/>
    </source>
</evidence>
<proteinExistence type="inferred from homology"/>
<dbReference type="InterPro" id="IPR022885">
    <property type="entry name" value="NDH1_su_D/H"/>
</dbReference>
<comment type="caution">
    <text evidence="5">The sequence shown here is derived from an EMBL/GenBank/DDBJ whole genome shotgun (WGS) entry which is preliminary data.</text>
</comment>
<evidence type="ECO:0000256" key="4">
    <source>
        <dbReference type="SAM" id="Phobius"/>
    </source>
</evidence>
<feature type="transmembrane region" description="Helical" evidence="4">
    <location>
        <begin position="450"/>
        <end position="470"/>
    </location>
</feature>
<dbReference type="PANTHER" id="PTHR11993">
    <property type="entry name" value="NADH-UBIQUINONE OXIDOREDUCTASE 49 KDA SUBUNIT"/>
    <property type="match status" value="1"/>
</dbReference>
<dbReference type="Proteomes" id="UP001151760">
    <property type="component" value="Unassembled WGS sequence"/>
</dbReference>
<sequence>MRSTAPSVPLKFFAIGVLVGLVFLLGLLALAIVAVCASRAATMPLAINCWMAAKVMAASRGYSMIHNDGDGDSDAYDDNRDDDEREISWYLRNNKDIAITSLIGTKKYQGSNSKDGGNTGDGVKIAGGVIESYSEIVARRTLMARKERFGNEQMMKVVSSGWSFVSVILGQMTYPVASPTLDTAWSYVMQGAPFTQGTIPSIPIDGNISPEGFLPSILLLVVIIVTVVVVIVILIVVVVDDVSLILKLSFVIIGVLVGPVFLLGLLALAIVAACAFRAEEMPSVISCWMAAKVMAGVSDVDFVDFEPVDDILKILLICLVELGSLNALFNIGNSVQSLACYLLPFFQCGEKRVLLRTKKYRGSNSSDGGNTGDGVKIAGGVIGSGDGIELKEMLPDVSWEKPMKTRSIVRIFHIGKSILNILGGLKWEGGGGWEKNEVARRTLMARKRNVVIVKVLTLFSITMALIPISIHGRMNQEKPMTVPATRKDLMIVNMGPHHPSMHGVLRLIVTLDGEDVIDCEPILGYLHREAITVNAPEQLGNIQVPKRASYIRVIMLELSRIASHLLWLGPFMADIGAQTPFFYIFRDLQMYLN</sequence>
<keyword evidence="4" id="KW-1133">Transmembrane helix</keyword>
<evidence type="ECO:0000256" key="3">
    <source>
        <dbReference type="ARBA" id="ARBA00023027"/>
    </source>
</evidence>
<accession>A0ABQ4XN19</accession>